<dbReference type="Pfam" id="PF13181">
    <property type="entry name" value="TPR_8"/>
    <property type="match status" value="1"/>
</dbReference>
<sequence>MHIRTLRYALLSMLLFLSLSESAVADSLSPATYRTLEQVQTAMTDGDWSGADRVLEELIKDLNPGLGLALSYQMQAQISLAQERMTDAEQSLENALALDALPPDQQLNLSSNLAQIYLAGQERREQRTKKAESLLFKAIATAESQATAVPPSTFALLAICLQIQQRYGESIPWLNKAINTQAALQKLPEGNWLVMLASALYQTKSYNKAAQALGQLTTLKPNNENYWLQRASMYQLLEQPQQQLAVLELAYAGGYLTQESSLIALAQLLIAQGVPERAARLLQQWLADNDKNLTVSDSEANMKLLATAWQLGREDDDAAIVLSQAAIKTNEPQLAFYAMQLAVRSSDCIAAEGFLSQAQELGLDSNKKGDGLLLVGGCAFDNGDKNTARRYFQQALGVAGSAVVAQQWLAYLPE</sequence>
<organism evidence="2 3">
    <name type="scientific">Thalassolituus oleivorans MIL-1</name>
    <dbReference type="NCBI Taxonomy" id="1298593"/>
    <lineage>
        <taxon>Bacteria</taxon>
        <taxon>Pseudomonadati</taxon>
        <taxon>Pseudomonadota</taxon>
        <taxon>Gammaproteobacteria</taxon>
        <taxon>Oceanospirillales</taxon>
        <taxon>Oceanospirillaceae</taxon>
        <taxon>Thalassolituus</taxon>
    </lineage>
</organism>
<name>M5DSF4_9GAMM</name>
<dbReference type="Proteomes" id="UP000011866">
    <property type="component" value="Chromosome"/>
</dbReference>
<keyword evidence="1" id="KW-0732">Signal</keyword>
<feature type="signal peptide" evidence="1">
    <location>
        <begin position="1"/>
        <end position="25"/>
    </location>
</feature>
<dbReference type="SMART" id="SM00028">
    <property type="entry name" value="TPR"/>
    <property type="match status" value="4"/>
</dbReference>
<dbReference type="RefSeq" id="WP_015486824.1">
    <property type="nucleotide sequence ID" value="NC_020888.1"/>
</dbReference>
<reference evidence="2 3" key="1">
    <citation type="journal article" date="2013" name="Genome Announc.">
        <title>Genome Sequence of Thalassolituus oleivorans MIL-1 (DSM 14913T).</title>
        <authorList>
            <person name="Golyshin P.N."/>
            <person name="Werner J."/>
            <person name="Chernikova T.N."/>
            <person name="Tran H."/>
            <person name="Ferrer M."/>
            <person name="Yakimov M.M."/>
            <person name="Teeling H."/>
            <person name="Golyshina O.V."/>
        </authorList>
    </citation>
    <scope>NUCLEOTIDE SEQUENCE [LARGE SCALE GENOMIC DNA]</scope>
    <source>
        <strain evidence="2 3">MIL-1</strain>
    </source>
</reference>
<keyword evidence="3" id="KW-1185">Reference proteome</keyword>
<evidence type="ECO:0000313" key="2">
    <source>
        <dbReference type="EMBL" id="CCU72092.1"/>
    </source>
</evidence>
<dbReference type="Pfam" id="PF13176">
    <property type="entry name" value="TPR_7"/>
    <property type="match status" value="1"/>
</dbReference>
<dbReference type="AlphaFoldDB" id="M5DSF4"/>
<dbReference type="STRING" id="187493.CN03_09845"/>
<evidence type="ECO:0000256" key="1">
    <source>
        <dbReference type="SAM" id="SignalP"/>
    </source>
</evidence>
<dbReference type="GeneID" id="79176538"/>
<accession>M5DSF4</accession>
<dbReference type="KEGG" id="tol:TOL_1668"/>
<dbReference type="Gene3D" id="1.25.40.10">
    <property type="entry name" value="Tetratricopeptide repeat domain"/>
    <property type="match status" value="2"/>
</dbReference>
<dbReference type="EMBL" id="HF680312">
    <property type="protein sequence ID" value="CCU72092.1"/>
    <property type="molecule type" value="Genomic_DNA"/>
</dbReference>
<dbReference type="SUPFAM" id="SSF48452">
    <property type="entry name" value="TPR-like"/>
    <property type="match status" value="2"/>
</dbReference>
<dbReference type="InterPro" id="IPR011990">
    <property type="entry name" value="TPR-like_helical_dom_sf"/>
</dbReference>
<dbReference type="eggNOG" id="COG0457">
    <property type="taxonomic scope" value="Bacteria"/>
</dbReference>
<protein>
    <submittedName>
        <fullName evidence="2">Uncharacterized protein</fullName>
    </submittedName>
</protein>
<gene>
    <name evidence="2" type="ORF">TOL_1668</name>
</gene>
<proteinExistence type="predicted"/>
<feature type="chain" id="PRO_5004065547" evidence="1">
    <location>
        <begin position="26"/>
        <end position="414"/>
    </location>
</feature>
<evidence type="ECO:0000313" key="3">
    <source>
        <dbReference type="Proteomes" id="UP000011866"/>
    </source>
</evidence>
<dbReference type="InterPro" id="IPR019734">
    <property type="entry name" value="TPR_rpt"/>
</dbReference>
<dbReference type="HOGENOM" id="CLU_038151_0_0_6"/>